<dbReference type="RefSeq" id="WP_142663595.1">
    <property type="nucleotide sequence ID" value="NZ_FXTK01000011.1"/>
</dbReference>
<evidence type="ECO:0000313" key="1">
    <source>
        <dbReference type="EMBL" id="SMO79414.1"/>
    </source>
</evidence>
<sequence length="80" mass="8834">MKMPQTRTARVVTASRQDDEMRLHMLACARSGESSGSIGRRLNKGTSFARVTIARIRDADLAESGEDSAQVLRHYPQVTS</sequence>
<organism evidence="1 2">
    <name type="scientific">Paracoccus laeviglucosivorans</name>
    <dbReference type="NCBI Taxonomy" id="1197861"/>
    <lineage>
        <taxon>Bacteria</taxon>
        <taxon>Pseudomonadati</taxon>
        <taxon>Pseudomonadota</taxon>
        <taxon>Alphaproteobacteria</taxon>
        <taxon>Rhodobacterales</taxon>
        <taxon>Paracoccaceae</taxon>
        <taxon>Paracoccus</taxon>
    </lineage>
</organism>
<dbReference type="EMBL" id="FXTK01000011">
    <property type="protein sequence ID" value="SMO79414.1"/>
    <property type="molecule type" value="Genomic_DNA"/>
</dbReference>
<name>A0A521E649_9RHOB</name>
<gene>
    <name evidence="1" type="ORF">SAMN06265221_11178</name>
</gene>
<dbReference type="OrthoDB" id="7778045at2"/>
<protein>
    <submittedName>
        <fullName evidence="1">Uncharacterized protein</fullName>
    </submittedName>
</protein>
<keyword evidence="2" id="KW-1185">Reference proteome</keyword>
<proteinExistence type="predicted"/>
<dbReference type="AlphaFoldDB" id="A0A521E649"/>
<evidence type="ECO:0000313" key="2">
    <source>
        <dbReference type="Proteomes" id="UP000319014"/>
    </source>
</evidence>
<reference evidence="1 2" key="1">
    <citation type="submission" date="2017-05" db="EMBL/GenBank/DDBJ databases">
        <authorList>
            <person name="Varghese N."/>
            <person name="Submissions S."/>
        </authorList>
    </citation>
    <scope>NUCLEOTIDE SEQUENCE [LARGE SCALE GENOMIC DNA]</scope>
    <source>
        <strain evidence="1 2">DSM 100094</strain>
    </source>
</reference>
<accession>A0A521E649</accession>
<dbReference type="Proteomes" id="UP000319014">
    <property type="component" value="Unassembled WGS sequence"/>
</dbReference>